<evidence type="ECO:0000313" key="2">
    <source>
        <dbReference type="EMBL" id="MBW30054.1"/>
    </source>
</evidence>
<reference evidence="2" key="1">
    <citation type="submission" date="2018-01" db="EMBL/GenBank/DDBJ databases">
        <title>An insight into the sialome of Amazonian anophelines.</title>
        <authorList>
            <person name="Ribeiro J.M."/>
            <person name="Scarpassa V."/>
            <person name="Calvo E."/>
        </authorList>
    </citation>
    <scope>NUCLEOTIDE SEQUENCE</scope>
    <source>
        <tissue evidence="2">Salivary glands</tissue>
    </source>
</reference>
<keyword evidence="1" id="KW-0472">Membrane</keyword>
<dbReference type="EMBL" id="GGFM01009303">
    <property type="protein sequence ID" value="MBW30054.1"/>
    <property type="molecule type" value="Transcribed_RNA"/>
</dbReference>
<name>A0A2M3ZNB8_9DIPT</name>
<proteinExistence type="predicted"/>
<organism evidence="2">
    <name type="scientific">Anopheles braziliensis</name>
    <dbReference type="NCBI Taxonomy" id="58242"/>
    <lineage>
        <taxon>Eukaryota</taxon>
        <taxon>Metazoa</taxon>
        <taxon>Ecdysozoa</taxon>
        <taxon>Arthropoda</taxon>
        <taxon>Hexapoda</taxon>
        <taxon>Insecta</taxon>
        <taxon>Pterygota</taxon>
        <taxon>Neoptera</taxon>
        <taxon>Endopterygota</taxon>
        <taxon>Diptera</taxon>
        <taxon>Nematocera</taxon>
        <taxon>Culicoidea</taxon>
        <taxon>Culicidae</taxon>
        <taxon>Anophelinae</taxon>
        <taxon>Anopheles</taxon>
    </lineage>
</organism>
<evidence type="ECO:0000256" key="1">
    <source>
        <dbReference type="SAM" id="Phobius"/>
    </source>
</evidence>
<feature type="transmembrane region" description="Helical" evidence="1">
    <location>
        <begin position="6"/>
        <end position="27"/>
    </location>
</feature>
<keyword evidence="1" id="KW-0812">Transmembrane</keyword>
<dbReference type="AlphaFoldDB" id="A0A2M3ZNB8"/>
<protein>
    <submittedName>
        <fullName evidence="2">Putative secreted peptide</fullName>
    </submittedName>
</protein>
<keyword evidence="1" id="KW-1133">Transmembrane helix</keyword>
<accession>A0A2M3ZNB8</accession>
<feature type="transmembrane region" description="Helical" evidence="1">
    <location>
        <begin position="39"/>
        <end position="66"/>
    </location>
</feature>
<sequence>MFAARLGFPIPGEALFPAVILNVLLRFASCCGDLSLFRFFILLSFEATFAQSFGINLCFFFCSNILRECSLLPAVACLLSAGKKDSLIRRGNLALLRNVSVFGHM</sequence>